<feature type="transmembrane region" description="Helical" evidence="5">
    <location>
        <begin position="300"/>
        <end position="317"/>
    </location>
</feature>
<keyword evidence="3 5" id="KW-1133">Transmembrane helix</keyword>
<dbReference type="GO" id="GO:0016829">
    <property type="term" value="F:lyase activity"/>
    <property type="evidence" value="ECO:0007669"/>
    <property type="project" value="UniProtKB-KW"/>
</dbReference>
<gene>
    <name evidence="6" type="primary">hycD</name>
    <name evidence="6" type="ORF">CLLI_13150</name>
</gene>
<dbReference type="GO" id="GO:0005886">
    <property type="term" value="C:plasma membrane"/>
    <property type="evidence" value="ECO:0007669"/>
    <property type="project" value="TreeGrafter"/>
</dbReference>
<organism evidence="6 7">
    <name type="scientific">Clostridium liquoris</name>
    <dbReference type="NCBI Taxonomy" id="1289519"/>
    <lineage>
        <taxon>Bacteria</taxon>
        <taxon>Bacillati</taxon>
        <taxon>Bacillota</taxon>
        <taxon>Clostridia</taxon>
        <taxon>Eubacteriales</taxon>
        <taxon>Clostridiaceae</taxon>
        <taxon>Clostridium</taxon>
    </lineage>
</organism>
<reference evidence="6 7" key="1">
    <citation type="submission" date="2018-03" db="EMBL/GenBank/DDBJ databases">
        <title>Genome sequence of Clostridium liquoris DSM 100320.</title>
        <authorList>
            <person name="Poehlein A."/>
            <person name="Daniel R."/>
        </authorList>
    </citation>
    <scope>NUCLEOTIDE SEQUENCE [LARGE SCALE GENOMIC DNA]</scope>
    <source>
        <strain evidence="6 7">DSM 100320</strain>
    </source>
</reference>
<keyword evidence="6" id="KW-0456">Lyase</keyword>
<dbReference type="EMBL" id="PVXO01000036">
    <property type="protein sequence ID" value="PRR78733.1"/>
    <property type="molecule type" value="Genomic_DNA"/>
</dbReference>
<dbReference type="InterPro" id="IPR001694">
    <property type="entry name" value="NADH_UbQ_OxRdtase_su1/FPO"/>
</dbReference>
<evidence type="ECO:0000256" key="2">
    <source>
        <dbReference type="ARBA" id="ARBA00022692"/>
    </source>
</evidence>
<evidence type="ECO:0000256" key="3">
    <source>
        <dbReference type="ARBA" id="ARBA00022989"/>
    </source>
</evidence>
<keyword evidence="7" id="KW-1185">Reference proteome</keyword>
<evidence type="ECO:0000256" key="5">
    <source>
        <dbReference type="SAM" id="Phobius"/>
    </source>
</evidence>
<dbReference type="RefSeq" id="WP_106063434.1">
    <property type="nucleotide sequence ID" value="NZ_PVXO01000036.1"/>
</dbReference>
<evidence type="ECO:0000256" key="1">
    <source>
        <dbReference type="ARBA" id="ARBA00004141"/>
    </source>
</evidence>
<feature type="transmembrane region" description="Helical" evidence="5">
    <location>
        <begin position="267"/>
        <end position="288"/>
    </location>
</feature>
<feature type="transmembrane region" description="Helical" evidence="5">
    <location>
        <begin position="181"/>
        <end position="201"/>
    </location>
</feature>
<feature type="transmembrane region" description="Helical" evidence="5">
    <location>
        <begin position="71"/>
        <end position="98"/>
    </location>
</feature>
<proteinExistence type="predicted"/>
<feature type="transmembrane region" description="Helical" evidence="5">
    <location>
        <begin position="243"/>
        <end position="261"/>
    </location>
</feature>
<dbReference type="AlphaFoldDB" id="A0A2T0B4J5"/>
<dbReference type="Pfam" id="PF00146">
    <property type="entry name" value="NADHdh"/>
    <property type="match status" value="1"/>
</dbReference>
<dbReference type="Proteomes" id="UP000239706">
    <property type="component" value="Unassembled WGS sequence"/>
</dbReference>
<dbReference type="PROSITE" id="PS00668">
    <property type="entry name" value="COMPLEX1_ND1_2"/>
    <property type="match status" value="1"/>
</dbReference>
<feature type="transmembrane region" description="Helical" evidence="5">
    <location>
        <begin position="146"/>
        <end position="169"/>
    </location>
</feature>
<dbReference type="InterPro" id="IPR018086">
    <property type="entry name" value="NADH_UbQ_OxRdtase_su1_CS"/>
</dbReference>
<feature type="transmembrane region" description="Helical" evidence="5">
    <location>
        <begin position="104"/>
        <end position="125"/>
    </location>
</feature>
<feature type="transmembrane region" description="Helical" evidence="5">
    <location>
        <begin position="6"/>
        <end position="29"/>
    </location>
</feature>
<dbReference type="PANTHER" id="PTHR43359:SF1">
    <property type="entry name" value="FORMATE HYDROGENLYASE SUBUNIT 4-RELATED"/>
    <property type="match status" value="1"/>
</dbReference>
<evidence type="ECO:0000313" key="7">
    <source>
        <dbReference type="Proteomes" id="UP000239706"/>
    </source>
</evidence>
<protein>
    <submittedName>
        <fullName evidence="6">Formate hydrogenlyase subunit 4</fullName>
    </submittedName>
</protein>
<dbReference type="OrthoDB" id="9778499at2"/>
<comment type="caution">
    <text evidence="6">The sequence shown here is derived from an EMBL/GenBank/DDBJ whole genome shotgun (WGS) entry which is preliminary data.</text>
</comment>
<dbReference type="InterPro" id="IPR052561">
    <property type="entry name" value="ComplexI_Subunit1"/>
</dbReference>
<accession>A0A2T0B4J5</accession>
<evidence type="ECO:0000256" key="4">
    <source>
        <dbReference type="ARBA" id="ARBA00023136"/>
    </source>
</evidence>
<dbReference type="PANTHER" id="PTHR43359">
    <property type="entry name" value="FORMATE HYDROGENLYASE SUBUNIT 4"/>
    <property type="match status" value="1"/>
</dbReference>
<keyword evidence="2 5" id="KW-0812">Transmembrane</keyword>
<evidence type="ECO:0000313" key="6">
    <source>
        <dbReference type="EMBL" id="PRR78733.1"/>
    </source>
</evidence>
<keyword evidence="4 5" id="KW-0472">Membrane</keyword>
<comment type="subcellular location">
    <subcellularLocation>
        <location evidence="1">Membrane</location>
        <topology evidence="1">Multi-pass membrane protein</topology>
    </subcellularLocation>
</comment>
<name>A0A2T0B4J5_9CLOT</name>
<sequence>METLKSLFYILIFPGLLFSICFGLILSGIDRKMVARMQRRIGPPIMQPFYDILKLAGKENLIPRVAAKKTFILAPLIGLISVITISLFIPFYGIYFFSGQFGDIIVILYLLTIPAVALIIGGAASGSPYASIGISREMVTMLSYEVPLVIIVLAVGAKAGIAISGNVTFSLKVIEDYQKLYGVNLANLATLPAALAFLFVIPAEVGTVPFDVAEAETEICEGPLVEYSGFYLGIYKLTQAVKMFIMGNLFVSLFLGGINFGNTILNVLFNILLIILVIVVSVSFVRSVVGRIRIEQTLKFFWTIPTVLAVISLILAYI</sequence>